<evidence type="ECO:0000313" key="8">
    <source>
        <dbReference type="EMBL" id="KAJ6216605.1"/>
    </source>
</evidence>
<dbReference type="InterPro" id="IPR045076">
    <property type="entry name" value="MutS"/>
</dbReference>
<dbReference type="Pfam" id="PF05190">
    <property type="entry name" value="MutS_IV"/>
    <property type="match status" value="1"/>
</dbReference>
<dbReference type="FunFam" id="3.40.50.300:FF:000870">
    <property type="entry name" value="MutS protein homolog 4"/>
    <property type="match status" value="1"/>
</dbReference>
<dbReference type="SMART" id="SM00534">
    <property type="entry name" value="MUTSac"/>
    <property type="match status" value="1"/>
</dbReference>
<dbReference type="SUPFAM" id="SSF52540">
    <property type="entry name" value="P-loop containing nucleoside triphosphate hydrolases"/>
    <property type="match status" value="1"/>
</dbReference>
<evidence type="ECO:0000256" key="5">
    <source>
        <dbReference type="ARBA" id="ARBA00023254"/>
    </source>
</evidence>
<dbReference type="InterPro" id="IPR007861">
    <property type="entry name" value="DNA_mismatch_repair_MutS_clamp"/>
</dbReference>
<dbReference type="GO" id="GO:0007131">
    <property type="term" value="P:reciprocal meiotic recombination"/>
    <property type="evidence" value="ECO:0007669"/>
    <property type="project" value="TreeGrafter"/>
</dbReference>
<comment type="similarity">
    <text evidence="1">Belongs to the DNA mismatch repair MutS family.</text>
</comment>
<dbReference type="PANTHER" id="PTHR11361">
    <property type="entry name" value="DNA MISMATCH REPAIR PROTEIN MUTS FAMILY MEMBER"/>
    <property type="match status" value="1"/>
</dbReference>
<dbReference type="InterPro" id="IPR000432">
    <property type="entry name" value="DNA_mismatch_repair_MutS_C"/>
</dbReference>
<protein>
    <recommendedName>
        <fullName evidence="10">DNA mismatch repair proteins mutS family domain-containing protein</fullName>
    </recommendedName>
</protein>
<dbReference type="EMBL" id="JAPWDV010000003">
    <property type="protein sequence ID" value="KAJ6216605.1"/>
    <property type="molecule type" value="Genomic_DNA"/>
</dbReference>
<dbReference type="GO" id="GO:0140664">
    <property type="term" value="F:ATP-dependent DNA damage sensor activity"/>
    <property type="evidence" value="ECO:0007669"/>
    <property type="project" value="InterPro"/>
</dbReference>
<dbReference type="Gene3D" id="1.10.1420.10">
    <property type="match status" value="2"/>
</dbReference>
<dbReference type="GO" id="GO:0030983">
    <property type="term" value="F:mismatched DNA binding"/>
    <property type="evidence" value="ECO:0007669"/>
    <property type="project" value="InterPro"/>
</dbReference>
<evidence type="ECO:0000259" key="6">
    <source>
        <dbReference type="SMART" id="SM00533"/>
    </source>
</evidence>
<dbReference type="SMART" id="SM00533">
    <property type="entry name" value="MUTSd"/>
    <property type="match status" value="1"/>
</dbReference>
<dbReference type="InterPro" id="IPR027417">
    <property type="entry name" value="P-loop_NTPase"/>
</dbReference>
<feature type="domain" description="DNA mismatch repair proteins mutS family" evidence="7">
    <location>
        <begin position="420"/>
        <end position="609"/>
    </location>
</feature>
<evidence type="ECO:0008006" key="10">
    <source>
        <dbReference type="Google" id="ProtNLM"/>
    </source>
</evidence>
<dbReference type="OMA" id="TVYMKTI"/>
<evidence type="ECO:0000313" key="9">
    <source>
        <dbReference type="Proteomes" id="UP001142055"/>
    </source>
</evidence>
<evidence type="ECO:0000256" key="4">
    <source>
        <dbReference type="ARBA" id="ARBA00023125"/>
    </source>
</evidence>
<dbReference type="Pfam" id="PF05192">
    <property type="entry name" value="MutS_III"/>
    <property type="match status" value="1"/>
</dbReference>
<dbReference type="PANTHER" id="PTHR11361:SF21">
    <property type="entry name" value="MUTS PROTEIN HOMOLOG 4"/>
    <property type="match status" value="1"/>
</dbReference>
<dbReference type="PIRSF" id="PIRSF005813">
    <property type="entry name" value="MSH2"/>
    <property type="match status" value="1"/>
</dbReference>
<evidence type="ECO:0000256" key="3">
    <source>
        <dbReference type="ARBA" id="ARBA00022840"/>
    </source>
</evidence>
<evidence type="ECO:0000256" key="2">
    <source>
        <dbReference type="ARBA" id="ARBA00022741"/>
    </source>
</evidence>
<organism evidence="8 9">
    <name type="scientific">Blomia tropicalis</name>
    <name type="common">Mite</name>
    <dbReference type="NCBI Taxonomy" id="40697"/>
    <lineage>
        <taxon>Eukaryota</taxon>
        <taxon>Metazoa</taxon>
        <taxon>Ecdysozoa</taxon>
        <taxon>Arthropoda</taxon>
        <taxon>Chelicerata</taxon>
        <taxon>Arachnida</taxon>
        <taxon>Acari</taxon>
        <taxon>Acariformes</taxon>
        <taxon>Sarcoptiformes</taxon>
        <taxon>Astigmata</taxon>
        <taxon>Glycyphagoidea</taxon>
        <taxon>Echimyopodidae</taxon>
        <taxon>Blomia</taxon>
    </lineage>
</organism>
<dbReference type="InterPro" id="IPR036187">
    <property type="entry name" value="DNA_mismatch_repair_MutS_sf"/>
</dbReference>
<dbReference type="InterPro" id="IPR007696">
    <property type="entry name" value="DNA_mismatch_repair_MutS_core"/>
</dbReference>
<keyword evidence="2" id="KW-0547">Nucleotide-binding</keyword>
<dbReference type="InterPro" id="IPR011184">
    <property type="entry name" value="DNA_mismatch_repair_Msh2"/>
</dbReference>
<evidence type="ECO:0000256" key="1">
    <source>
        <dbReference type="ARBA" id="ARBA00006271"/>
    </source>
</evidence>
<keyword evidence="9" id="KW-1185">Reference proteome</keyword>
<dbReference type="Pfam" id="PF00488">
    <property type="entry name" value="MutS_V"/>
    <property type="match status" value="1"/>
</dbReference>
<comment type="caution">
    <text evidence="8">The sequence shown here is derived from an EMBL/GenBank/DDBJ whole genome shotgun (WGS) entry which is preliminary data.</text>
</comment>
<feature type="domain" description="DNA mismatch repair protein MutS core" evidence="6">
    <location>
        <begin position="74"/>
        <end position="406"/>
    </location>
</feature>
<evidence type="ECO:0000259" key="7">
    <source>
        <dbReference type="SMART" id="SM00534"/>
    </source>
</evidence>
<sequence length="667" mass="75864">MVSNFGQSDVIMSIVEGRGKAKGEIGLAYIDLHSPIQYVTNSMKIVYESSANTMIIDPLSTKILEILINLSNPASNETLFGVINRTKTRPGYVLLRSSILQPSTDIDLISKRHDMVEAISNSIENFNNFEIVLSNFGLVDMDKLLVDMIQKSNETKDTNLKRAEKKIELVIHLKYVISLVDQLRNTLIDSSETVFSNYIQQLNDADFMSIQMLIDEVINDNTKLAVNAVDMKLEKCFAIKDRYSALLDVSRGMYSDSIDDIYAMVRSYEIKFNIEDIKLVNSISKGYQMQIKWKGEKPDIHLPPIFIDIQKNKSSITFTSEDLVKLNNRITKAVEEIYIQSDSIITTLINNIREKISCLYMLTDIVANVDLLFSFAYQRSCSNYTRPNFGEYTEIRNGVHPIVEKIGDSVPNSLLLINDLNFHIITGSNMSGKTTFLKQIALLQILAQIGSFVPAEYATFRICDRLFTRMALNDNFQMNSSSFMLEVKELKYILNNLTPKSLILLDEIGRGSISNETLAVCWSICESLLVTEAYTILATHFMELTSLDEVYFNVTNYHFTSEINEGNLVRKFPHILHPGPTQERFYGIKLAEMSDLDPSIVEYAMKIAEKGSTQTVSDSNQFSFDNENIINRNKYKMGAMIRHLICNKKEKLDMELIGRLKCEFGIN</sequence>
<accession>A0A9Q0M391</accession>
<dbReference type="Proteomes" id="UP001142055">
    <property type="component" value="Chromosome 3"/>
</dbReference>
<dbReference type="GO" id="GO:0006298">
    <property type="term" value="P:mismatch repair"/>
    <property type="evidence" value="ECO:0007669"/>
    <property type="project" value="InterPro"/>
</dbReference>
<reference evidence="8" key="1">
    <citation type="submission" date="2022-12" db="EMBL/GenBank/DDBJ databases">
        <title>Genome assemblies of Blomia tropicalis.</title>
        <authorList>
            <person name="Cui Y."/>
        </authorList>
    </citation>
    <scope>NUCLEOTIDE SEQUENCE</scope>
    <source>
        <tissue evidence="8">Adult mites</tissue>
    </source>
</reference>
<dbReference type="GO" id="GO:0005634">
    <property type="term" value="C:nucleus"/>
    <property type="evidence" value="ECO:0007669"/>
    <property type="project" value="TreeGrafter"/>
</dbReference>
<keyword evidence="3" id="KW-0067">ATP-binding</keyword>
<gene>
    <name evidence="8" type="ORF">RDWZM_007762</name>
</gene>
<name>A0A9Q0M391_BLOTA</name>
<keyword evidence="5" id="KW-0469">Meiosis</keyword>
<dbReference type="Gene3D" id="3.40.50.300">
    <property type="entry name" value="P-loop containing nucleotide triphosphate hydrolases"/>
    <property type="match status" value="1"/>
</dbReference>
<proteinExistence type="inferred from homology"/>
<keyword evidence="4" id="KW-0238">DNA-binding</keyword>
<dbReference type="GO" id="GO:0005524">
    <property type="term" value="F:ATP binding"/>
    <property type="evidence" value="ECO:0007669"/>
    <property type="project" value="UniProtKB-KW"/>
</dbReference>
<dbReference type="SUPFAM" id="SSF48334">
    <property type="entry name" value="DNA repair protein MutS, domain III"/>
    <property type="match status" value="1"/>
</dbReference>
<dbReference type="AlphaFoldDB" id="A0A9Q0M391"/>